<reference evidence="3" key="1">
    <citation type="submission" date="2025-08" db="UniProtKB">
        <authorList>
            <consortium name="RefSeq"/>
        </authorList>
    </citation>
    <scope>IDENTIFICATION</scope>
</reference>
<dbReference type="OrthoDB" id="8889598at2759"/>
<name>A0A2I4AKX6_AUSLI</name>
<dbReference type="AlphaFoldDB" id="A0A2I4AKX6"/>
<dbReference type="GeneID" id="106511967"/>
<dbReference type="Proteomes" id="UP000192220">
    <property type="component" value="Unplaced"/>
</dbReference>
<evidence type="ECO:0000313" key="2">
    <source>
        <dbReference type="Proteomes" id="UP000192220"/>
    </source>
</evidence>
<feature type="non-terminal residue" evidence="3">
    <location>
        <position position="154"/>
    </location>
</feature>
<keyword evidence="2" id="KW-1185">Reference proteome</keyword>
<sequence length="154" mass="16972">MTGNPCTRRLARRSRSALLLCALVVLLLQTLVVWNFSSLDPGGGGHGGARSREKREDRTGGLNKEPPRRGSQRRGQQAAVRHQLQAVVYQSHGPKDKAHLDSNNNENSVPKDFDSNSILGARSQHQRGPVQNVQRKLDKTQTMLGNQVLRPAPV</sequence>
<protein>
    <submittedName>
        <fullName evidence="3">Xylosyltransferase 1</fullName>
    </submittedName>
</protein>
<proteinExistence type="predicted"/>
<dbReference type="InParanoid" id="A0A2I4AKX6"/>
<feature type="region of interest" description="Disordered" evidence="1">
    <location>
        <begin position="39"/>
        <end position="132"/>
    </location>
</feature>
<evidence type="ECO:0000256" key="1">
    <source>
        <dbReference type="SAM" id="MobiDB-lite"/>
    </source>
</evidence>
<dbReference type="STRING" id="52670.A0A2I4AKX6"/>
<accession>A0A2I4AKX6</accession>
<gene>
    <name evidence="3" type="primary">LOC106511967</name>
</gene>
<dbReference type="KEGG" id="alim:106511967"/>
<dbReference type="RefSeq" id="XP_013856133.1">
    <property type="nucleotide sequence ID" value="XM_014000679.1"/>
</dbReference>
<evidence type="ECO:0000313" key="3">
    <source>
        <dbReference type="RefSeq" id="XP_013856133.1"/>
    </source>
</evidence>
<organism evidence="2 3">
    <name type="scientific">Austrofundulus limnaeus</name>
    <name type="common">Annual killifish</name>
    <dbReference type="NCBI Taxonomy" id="52670"/>
    <lineage>
        <taxon>Eukaryota</taxon>
        <taxon>Metazoa</taxon>
        <taxon>Chordata</taxon>
        <taxon>Craniata</taxon>
        <taxon>Vertebrata</taxon>
        <taxon>Euteleostomi</taxon>
        <taxon>Actinopterygii</taxon>
        <taxon>Neopterygii</taxon>
        <taxon>Teleostei</taxon>
        <taxon>Neoteleostei</taxon>
        <taxon>Acanthomorphata</taxon>
        <taxon>Ovalentaria</taxon>
        <taxon>Atherinomorphae</taxon>
        <taxon>Cyprinodontiformes</taxon>
        <taxon>Rivulidae</taxon>
        <taxon>Austrofundulus</taxon>
    </lineage>
</organism>
<feature type="compositionally biased region" description="Basic and acidic residues" evidence="1">
    <location>
        <begin position="50"/>
        <end position="59"/>
    </location>
</feature>